<dbReference type="NCBIfam" id="TIGR00836">
    <property type="entry name" value="amt"/>
    <property type="match status" value="1"/>
</dbReference>
<evidence type="ECO:0000313" key="12">
    <source>
        <dbReference type="EMBL" id="GGK33329.1"/>
    </source>
</evidence>
<evidence type="ECO:0000259" key="9">
    <source>
        <dbReference type="PROSITE" id="PS50883"/>
    </source>
</evidence>
<dbReference type="SUPFAM" id="SSF55785">
    <property type="entry name" value="PYP-like sensor domain (PAS domain)"/>
    <property type="match status" value="1"/>
</dbReference>
<accession>A0A917Q7G5</accession>
<feature type="coiled-coil region" evidence="6">
    <location>
        <begin position="463"/>
        <end position="497"/>
    </location>
</feature>
<evidence type="ECO:0000313" key="13">
    <source>
        <dbReference type="Proteomes" id="UP000600449"/>
    </source>
</evidence>
<keyword evidence="13" id="KW-1185">Reference proteome</keyword>
<feature type="transmembrane region" description="Helical" evidence="7">
    <location>
        <begin position="233"/>
        <end position="249"/>
    </location>
</feature>
<dbReference type="InterPro" id="IPR029787">
    <property type="entry name" value="Nucleotide_cyclase"/>
</dbReference>
<evidence type="ECO:0000256" key="8">
    <source>
        <dbReference type="SAM" id="SignalP"/>
    </source>
</evidence>
<comment type="caution">
    <text evidence="12">The sequence shown here is derived from an EMBL/GenBank/DDBJ whole genome shotgun (WGS) entry which is preliminary data.</text>
</comment>
<dbReference type="InterPro" id="IPR043128">
    <property type="entry name" value="Rev_trsase/Diguanyl_cyclase"/>
</dbReference>
<dbReference type="PROSITE" id="PS50887">
    <property type="entry name" value="GGDEF"/>
    <property type="match status" value="1"/>
</dbReference>
<feature type="transmembrane region" description="Helical" evidence="7">
    <location>
        <begin position="78"/>
        <end position="100"/>
    </location>
</feature>
<dbReference type="Gene3D" id="3.30.450.20">
    <property type="entry name" value="PAS domain"/>
    <property type="match status" value="1"/>
</dbReference>
<dbReference type="SUPFAM" id="SSF141868">
    <property type="entry name" value="EAL domain-like"/>
    <property type="match status" value="1"/>
</dbReference>
<dbReference type="AlphaFoldDB" id="A0A917Q7G5"/>
<dbReference type="InterPro" id="IPR052155">
    <property type="entry name" value="Biofilm_reg_signaling"/>
</dbReference>
<dbReference type="Pfam" id="PF00909">
    <property type="entry name" value="Ammonium_transp"/>
    <property type="match status" value="1"/>
</dbReference>
<dbReference type="InterPro" id="IPR024041">
    <property type="entry name" value="NH4_transpt_AmtB-like_dom"/>
</dbReference>
<evidence type="ECO:0000259" key="11">
    <source>
        <dbReference type="PROSITE" id="PS50887"/>
    </source>
</evidence>
<feature type="transmembrane region" description="Helical" evidence="7">
    <location>
        <begin position="120"/>
        <end position="142"/>
    </location>
</feature>
<evidence type="ECO:0000259" key="10">
    <source>
        <dbReference type="PROSITE" id="PS50885"/>
    </source>
</evidence>
<dbReference type="InterPro" id="IPR013767">
    <property type="entry name" value="PAS_fold"/>
</dbReference>
<evidence type="ECO:0000256" key="1">
    <source>
        <dbReference type="ARBA" id="ARBA00004141"/>
    </source>
</evidence>
<dbReference type="PANTHER" id="PTHR44757">
    <property type="entry name" value="DIGUANYLATE CYCLASE DGCP"/>
    <property type="match status" value="1"/>
</dbReference>
<sequence>MKYKALHIAHLSIIMPFLWATSASAAPVTELGARLDTTWIMVAAALVFLMQIGFMLLEAGAVRTKNAVNVAQKNLLDFVFATLAFAAIGFALAFGASSTLLPVGSEARLFLLSGLAPEEVPFFVFQVMFCGTAATIVAGAVAERMRLSAYVVCTVVIAALIYPVFVHWAWGNALAPASGAWLADLGFVDFAGATVVHATGAWVALAACLVLGPRAGRFDARGRPVRIAGHSPVLSAAGALVLFVGWIGFNGGSTLAASAEVPAIVLATVLAGAAGGAGGYVAGWSRDGRLPPERPINGVIGGLVAVTAGCHLLDPGAAMLVGFLGGLVANAVNHLLETRARLDDVVGAVGVHGAAGAFGTLALALLAPVDMLPAGDRVAQLGVQALGVGTNALWAFGIAYVALRLLARALPVRVSASDEAAGLNVAEHATRLGTGHVEDAMQSLVRGDIDLAARLPVVDGDDAQRLTELFNGLMDSLQRAEERRGDETERRRAEEEASRLAALADATFEGILIVRDGVVVDANTSAGTLFGADAHGLRGRPLRDLVPATDWGDLARALAGSDAGAPCEMRVRGADGAPVPVEIRRRSIVVKGVEAQVLAIADQRERHEAEARIYHLALHDPLTDLPNRTLFNRELAKRTEPRPEASAGATPGAALLLVDLDRFKDINDLYGHPAGDAVISAVAARLRGLCRESDCAARLGGDEFAVLQAGIVFAAQASDLALRILHEVGKPVLLPSGQEIRPCCSIGLALFPDHAGDAAGLFQQADTALYAAKNAGRNGYAIYEPGMGEAQRRRQRIEAELAGALDRGELALHYQPRLDLAQGRIVSYEALLRWSHREDGSISPADFIPVAEETGLIVPIGAFVLREACAAAARLFPETGMSVNVSPRQFRDPEFLETVLDALEASGLPPDRLELEITESVLVDDDRRAIAILETLERAGVRIALDDFGTGYSSLSYLTRFPFDTIKIDRSFIRGMEDDDSAWHIVESVLRLSEGLGVRVVAEGVETPDQLLRLMQRGCDEVQGYLIAAPAGADVAARTIPEAVRTILDDPAAYAATRAEALAELAGARRRAGGRRKAG</sequence>
<feature type="chain" id="PRO_5037529111" description="Ammonium transporter, Amt family" evidence="8">
    <location>
        <begin position="26"/>
        <end position="1079"/>
    </location>
</feature>
<dbReference type="InterPro" id="IPR000014">
    <property type="entry name" value="PAS"/>
</dbReference>
<dbReference type="InterPro" id="IPR029020">
    <property type="entry name" value="Ammonium/urea_transptr"/>
</dbReference>
<feature type="transmembrane region" description="Helical" evidence="7">
    <location>
        <begin position="190"/>
        <end position="212"/>
    </location>
</feature>
<evidence type="ECO:0000256" key="4">
    <source>
        <dbReference type="ARBA" id="ARBA00022989"/>
    </source>
</evidence>
<dbReference type="Gene3D" id="1.10.3430.10">
    <property type="entry name" value="Ammonium transporter AmtB like domains"/>
    <property type="match status" value="1"/>
</dbReference>
<keyword evidence="6" id="KW-0175">Coiled coil</keyword>
<evidence type="ECO:0000256" key="3">
    <source>
        <dbReference type="ARBA" id="ARBA00022692"/>
    </source>
</evidence>
<dbReference type="CDD" id="cd01949">
    <property type="entry name" value="GGDEF"/>
    <property type="match status" value="1"/>
</dbReference>
<dbReference type="InterPro" id="IPR001905">
    <property type="entry name" value="Ammonium_transpt"/>
</dbReference>
<feature type="transmembrane region" description="Helical" evidence="7">
    <location>
        <begin position="381"/>
        <end position="403"/>
    </location>
</feature>
<dbReference type="Pfam" id="PF00989">
    <property type="entry name" value="PAS"/>
    <property type="match status" value="1"/>
</dbReference>
<dbReference type="InterPro" id="IPR000160">
    <property type="entry name" value="GGDEF_dom"/>
</dbReference>
<keyword evidence="4 7" id="KW-1133">Transmembrane helix</keyword>
<comment type="similarity">
    <text evidence="2">Belongs to the ammonia transporter channel (TC 1.A.11.2) family.</text>
</comment>
<evidence type="ECO:0000256" key="7">
    <source>
        <dbReference type="SAM" id="Phobius"/>
    </source>
</evidence>
<feature type="transmembrane region" description="Helical" evidence="7">
    <location>
        <begin position="35"/>
        <end position="57"/>
    </location>
</feature>
<keyword evidence="8" id="KW-0732">Signal</keyword>
<dbReference type="GO" id="GO:0008519">
    <property type="term" value="F:ammonium channel activity"/>
    <property type="evidence" value="ECO:0007669"/>
    <property type="project" value="InterPro"/>
</dbReference>
<feature type="transmembrane region" description="Helical" evidence="7">
    <location>
        <begin position="295"/>
        <end position="313"/>
    </location>
</feature>
<name>A0A917Q7G5_9HYPH</name>
<keyword evidence="3 7" id="KW-0812">Transmembrane</keyword>
<evidence type="ECO:0000256" key="2">
    <source>
        <dbReference type="ARBA" id="ARBA00005887"/>
    </source>
</evidence>
<dbReference type="Gene3D" id="3.20.20.450">
    <property type="entry name" value="EAL domain"/>
    <property type="match status" value="1"/>
</dbReference>
<dbReference type="PROSITE" id="PS50883">
    <property type="entry name" value="EAL"/>
    <property type="match status" value="1"/>
</dbReference>
<dbReference type="PANTHER" id="PTHR44757:SF2">
    <property type="entry name" value="BIOFILM ARCHITECTURE MAINTENANCE PROTEIN MBAA"/>
    <property type="match status" value="1"/>
</dbReference>
<dbReference type="SUPFAM" id="SSF55073">
    <property type="entry name" value="Nucleotide cyclase"/>
    <property type="match status" value="1"/>
</dbReference>
<protein>
    <recommendedName>
        <fullName evidence="14">Ammonium transporter, Amt family</fullName>
    </recommendedName>
</protein>
<dbReference type="Gene3D" id="3.30.70.270">
    <property type="match status" value="1"/>
</dbReference>
<comment type="subcellular location">
    <subcellularLocation>
        <location evidence="1">Membrane</location>
        <topology evidence="1">Multi-pass membrane protein</topology>
    </subcellularLocation>
</comment>
<dbReference type="Pfam" id="PF00563">
    <property type="entry name" value="EAL"/>
    <property type="match status" value="1"/>
</dbReference>
<reference evidence="12 13" key="1">
    <citation type="journal article" date="2014" name="Int. J. Syst. Evol. Microbiol.">
        <title>Complete genome sequence of Corynebacterium casei LMG S-19264T (=DSM 44701T), isolated from a smear-ripened cheese.</title>
        <authorList>
            <consortium name="US DOE Joint Genome Institute (JGI-PGF)"/>
            <person name="Walter F."/>
            <person name="Albersmeier A."/>
            <person name="Kalinowski J."/>
            <person name="Ruckert C."/>
        </authorList>
    </citation>
    <scope>NUCLEOTIDE SEQUENCE [LARGE SCALE GENOMIC DNA]</scope>
    <source>
        <strain evidence="12 13">CGMCC 1.9161</strain>
    </source>
</reference>
<dbReference type="SMART" id="SM00267">
    <property type="entry name" value="GGDEF"/>
    <property type="match status" value="1"/>
</dbReference>
<feature type="domain" description="HAMP" evidence="10">
    <location>
        <begin position="450"/>
        <end position="482"/>
    </location>
</feature>
<feature type="transmembrane region" description="Helical" evidence="7">
    <location>
        <begin position="149"/>
        <end position="170"/>
    </location>
</feature>
<dbReference type="Pfam" id="PF00990">
    <property type="entry name" value="GGDEF"/>
    <property type="match status" value="1"/>
</dbReference>
<dbReference type="InterPro" id="IPR001633">
    <property type="entry name" value="EAL_dom"/>
</dbReference>
<dbReference type="GO" id="GO:0016020">
    <property type="term" value="C:membrane"/>
    <property type="evidence" value="ECO:0007669"/>
    <property type="project" value="UniProtKB-SubCell"/>
</dbReference>
<dbReference type="InterPro" id="IPR035965">
    <property type="entry name" value="PAS-like_dom_sf"/>
</dbReference>
<dbReference type="SUPFAM" id="SSF111352">
    <property type="entry name" value="Ammonium transporter"/>
    <property type="match status" value="1"/>
</dbReference>
<feature type="domain" description="EAL" evidence="9">
    <location>
        <begin position="794"/>
        <end position="1044"/>
    </location>
</feature>
<feature type="transmembrane region" description="Helical" evidence="7">
    <location>
        <begin position="348"/>
        <end position="369"/>
    </location>
</feature>
<evidence type="ECO:0000256" key="6">
    <source>
        <dbReference type="SAM" id="Coils"/>
    </source>
</evidence>
<evidence type="ECO:0000256" key="5">
    <source>
        <dbReference type="ARBA" id="ARBA00023136"/>
    </source>
</evidence>
<feature type="signal peptide" evidence="8">
    <location>
        <begin position="1"/>
        <end position="25"/>
    </location>
</feature>
<dbReference type="SMART" id="SM00052">
    <property type="entry name" value="EAL"/>
    <property type="match status" value="1"/>
</dbReference>
<dbReference type="CDD" id="cd00130">
    <property type="entry name" value="PAS"/>
    <property type="match status" value="1"/>
</dbReference>
<dbReference type="CDD" id="cd01948">
    <property type="entry name" value="EAL"/>
    <property type="match status" value="1"/>
</dbReference>
<dbReference type="Proteomes" id="UP000600449">
    <property type="component" value="Unassembled WGS sequence"/>
</dbReference>
<dbReference type="InterPro" id="IPR035919">
    <property type="entry name" value="EAL_sf"/>
</dbReference>
<feature type="transmembrane region" description="Helical" evidence="7">
    <location>
        <begin position="261"/>
        <end position="283"/>
    </location>
</feature>
<proteinExistence type="inferred from homology"/>
<dbReference type="EMBL" id="BMMF01000005">
    <property type="protein sequence ID" value="GGK33329.1"/>
    <property type="molecule type" value="Genomic_DNA"/>
</dbReference>
<feature type="domain" description="GGDEF" evidence="11">
    <location>
        <begin position="651"/>
        <end position="785"/>
    </location>
</feature>
<dbReference type="NCBIfam" id="TIGR00229">
    <property type="entry name" value="sensory_box"/>
    <property type="match status" value="1"/>
</dbReference>
<keyword evidence="5 7" id="KW-0472">Membrane</keyword>
<dbReference type="GO" id="GO:0007165">
    <property type="term" value="P:signal transduction"/>
    <property type="evidence" value="ECO:0007669"/>
    <property type="project" value="InterPro"/>
</dbReference>
<dbReference type="GO" id="GO:0006355">
    <property type="term" value="P:regulation of DNA-templated transcription"/>
    <property type="evidence" value="ECO:0007669"/>
    <property type="project" value="InterPro"/>
</dbReference>
<dbReference type="NCBIfam" id="TIGR00254">
    <property type="entry name" value="GGDEF"/>
    <property type="match status" value="1"/>
</dbReference>
<gene>
    <name evidence="12" type="ORF">GCM10011322_20080</name>
</gene>
<dbReference type="InterPro" id="IPR003660">
    <property type="entry name" value="HAMP_dom"/>
</dbReference>
<organism evidence="12 13">
    <name type="scientific">Salinarimonas ramus</name>
    <dbReference type="NCBI Taxonomy" id="690164"/>
    <lineage>
        <taxon>Bacteria</taxon>
        <taxon>Pseudomonadati</taxon>
        <taxon>Pseudomonadota</taxon>
        <taxon>Alphaproteobacteria</taxon>
        <taxon>Hyphomicrobiales</taxon>
        <taxon>Salinarimonadaceae</taxon>
        <taxon>Salinarimonas</taxon>
    </lineage>
</organism>
<evidence type="ECO:0008006" key="14">
    <source>
        <dbReference type="Google" id="ProtNLM"/>
    </source>
</evidence>
<dbReference type="PROSITE" id="PS50885">
    <property type="entry name" value="HAMP"/>
    <property type="match status" value="1"/>
</dbReference>